<protein>
    <recommendedName>
        <fullName evidence="3">Proteasome assembly chaperone family protein</fullName>
    </recommendedName>
</protein>
<proteinExistence type="predicted"/>
<accession>A0A381WKK3</accession>
<feature type="coiled-coil region" evidence="1">
    <location>
        <begin position="205"/>
        <end position="232"/>
    </location>
</feature>
<evidence type="ECO:0008006" key="3">
    <source>
        <dbReference type="Google" id="ProtNLM"/>
    </source>
</evidence>
<dbReference type="EMBL" id="UINC01012102">
    <property type="protein sequence ID" value="SVA53036.1"/>
    <property type="molecule type" value="Genomic_DNA"/>
</dbReference>
<gene>
    <name evidence="2" type="ORF">METZ01_LOCUS105890</name>
</gene>
<dbReference type="PANTHER" id="PTHR35610">
    <property type="entry name" value="3-ISOPROPYLMALATE DEHYDRATASE-RELATED"/>
    <property type="match status" value="1"/>
</dbReference>
<dbReference type="Pfam" id="PF09754">
    <property type="entry name" value="PAC2"/>
    <property type="match status" value="1"/>
</dbReference>
<sequence>MVSDFKIKETADVNIEGGFIINGFPSTGLTSAVATELMINTSRFEFAATIDSDSFPPISIIKNGAPNYPTRIFVNNDLKTAIFSSYVTLDVSLHKDTAKMILKWAAEKKCSTIISSITVKTKTDSIMGVASTGTARGKLVSAGIKTVDNGAVPGIPGVLLNEGVTNGQDVIVLLVGSESNTPDLRATYNLCDGISKLVPGISCNLSLLEKQAKQIESEMKQIETERKDLSTSMYG</sequence>
<name>A0A381WKK3_9ZZZZ</name>
<keyword evidence="1" id="KW-0175">Coiled coil</keyword>
<evidence type="ECO:0000313" key="2">
    <source>
        <dbReference type="EMBL" id="SVA53036.1"/>
    </source>
</evidence>
<evidence type="ECO:0000256" key="1">
    <source>
        <dbReference type="SAM" id="Coils"/>
    </source>
</evidence>
<dbReference type="SUPFAM" id="SSF159659">
    <property type="entry name" value="Cgl1923-like"/>
    <property type="match status" value="1"/>
</dbReference>
<dbReference type="InterPro" id="IPR019151">
    <property type="entry name" value="Proteasome_assmbl_chaperone_2"/>
</dbReference>
<dbReference type="Gene3D" id="3.40.50.10900">
    <property type="entry name" value="PAC-like subunit"/>
    <property type="match status" value="1"/>
</dbReference>
<dbReference type="PANTHER" id="PTHR35610:SF3">
    <property type="entry name" value="PROTEASOME ASSEMBLY CHAPERONE FAMILY PROTEIN"/>
    <property type="match status" value="1"/>
</dbReference>
<organism evidence="2">
    <name type="scientific">marine metagenome</name>
    <dbReference type="NCBI Taxonomy" id="408172"/>
    <lineage>
        <taxon>unclassified sequences</taxon>
        <taxon>metagenomes</taxon>
        <taxon>ecological metagenomes</taxon>
    </lineage>
</organism>
<dbReference type="InterPro" id="IPR038389">
    <property type="entry name" value="PSMG2_sf"/>
</dbReference>
<reference evidence="2" key="1">
    <citation type="submission" date="2018-05" db="EMBL/GenBank/DDBJ databases">
        <authorList>
            <person name="Lanie J.A."/>
            <person name="Ng W.-L."/>
            <person name="Kazmierczak K.M."/>
            <person name="Andrzejewski T.M."/>
            <person name="Davidsen T.M."/>
            <person name="Wayne K.J."/>
            <person name="Tettelin H."/>
            <person name="Glass J.I."/>
            <person name="Rusch D."/>
            <person name="Podicherti R."/>
            <person name="Tsui H.-C.T."/>
            <person name="Winkler M.E."/>
        </authorList>
    </citation>
    <scope>NUCLEOTIDE SEQUENCE</scope>
</reference>
<dbReference type="AlphaFoldDB" id="A0A381WKK3"/>